<evidence type="ECO:0000256" key="2">
    <source>
        <dbReference type="SAM" id="SignalP"/>
    </source>
</evidence>
<evidence type="ECO:0000259" key="3">
    <source>
        <dbReference type="Pfam" id="PF09362"/>
    </source>
</evidence>
<sequence length="468" mass="51570">MKFDVAIVTCLAIFTDVANAFWRLPCRGRSGVARIDPIMAPGIPSDHVHAVHGSGGFSMSANEASLKQSSCTSCAVTQDKSAYWAPALYFVHQNGDAELVNEVGGMLAYYLLNGENVTAFPENFRMMAGDTYLRDFPWPIPDPPQSEWSGNDLKQEALRQKAVGFNCLNYQKDPEPSLGRHFLPNKTYLDEHCTEGVRFELMFPSCWNGKDVDTPDHKSHLAYPSLVMDGECPKGFEHRLVSLFYESIWDTYAFKSNKGNFVLANGDPTGYGYHGDFMYGWDSQVLQQAVDTCTNMSGEVADCPIFKLQSDEKQDECRFSVPDALKNEDVNYHKGGLPNNVAIQSGPAYASPVRYITTTTAAAADTESSDSLEYSFASADWEVITTWSPPSSTVSADPPSSTTIVYVEQEIIVLVDDHGVPIETQTGSLETASQTTSSGGATSSRPPSKRGWYLHHAAHKHYRHGHSH</sequence>
<name>A0A2V5HES2_ASPV1</name>
<dbReference type="PANTHER" id="PTHR43662:SF7">
    <property type="entry name" value="DUF1996 DOMAIN-CONTAINING PROTEIN"/>
    <property type="match status" value="1"/>
</dbReference>
<dbReference type="STRING" id="1450538.A0A2V5HES2"/>
<evidence type="ECO:0000313" key="5">
    <source>
        <dbReference type="Proteomes" id="UP000249829"/>
    </source>
</evidence>
<protein>
    <recommendedName>
        <fullName evidence="3">DUF1996 domain-containing protein</fullName>
    </recommendedName>
</protein>
<dbReference type="Pfam" id="PF09362">
    <property type="entry name" value="DUF1996"/>
    <property type="match status" value="1"/>
</dbReference>
<dbReference type="InterPro" id="IPR018535">
    <property type="entry name" value="DUF1996"/>
</dbReference>
<dbReference type="EMBL" id="KZ825108">
    <property type="protein sequence ID" value="PYI22859.1"/>
    <property type="molecule type" value="Genomic_DNA"/>
</dbReference>
<feature type="signal peptide" evidence="2">
    <location>
        <begin position="1"/>
        <end position="20"/>
    </location>
</feature>
<reference evidence="4 5" key="1">
    <citation type="submission" date="2018-02" db="EMBL/GenBank/DDBJ databases">
        <title>The genomes of Aspergillus section Nigri reveals drivers in fungal speciation.</title>
        <authorList>
            <consortium name="DOE Joint Genome Institute"/>
            <person name="Vesth T.C."/>
            <person name="Nybo J."/>
            <person name="Theobald S."/>
            <person name="Brandl J."/>
            <person name="Frisvad J.C."/>
            <person name="Nielsen K.F."/>
            <person name="Lyhne E.K."/>
            <person name="Kogle M.E."/>
            <person name="Kuo A."/>
            <person name="Riley R."/>
            <person name="Clum A."/>
            <person name="Nolan M."/>
            <person name="Lipzen A."/>
            <person name="Salamov A."/>
            <person name="Henrissat B."/>
            <person name="Wiebenga A."/>
            <person name="De vries R.P."/>
            <person name="Grigoriev I.V."/>
            <person name="Mortensen U.H."/>
            <person name="Andersen M.R."/>
            <person name="Baker S.E."/>
        </authorList>
    </citation>
    <scope>NUCLEOTIDE SEQUENCE [LARGE SCALE GENOMIC DNA]</scope>
    <source>
        <strain evidence="4 5">CBS 115571</strain>
    </source>
</reference>
<keyword evidence="5" id="KW-1185">Reference proteome</keyword>
<evidence type="ECO:0000313" key="4">
    <source>
        <dbReference type="EMBL" id="PYI22859.1"/>
    </source>
</evidence>
<accession>A0A2V5HES2</accession>
<organism evidence="4 5">
    <name type="scientific">Aspergillus violaceofuscus (strain CBS 115571)</name>
    <dbReference type="NCBI Taxonomy" id="1450538"/>
    <lineage>
        <taxon>Eukaryota</taxon>
        <taxon>Fungi</taxon>
        <taxon>Dikarya</taxon>
        <taxon>Ascomycota</taxon>
        <taxon>Pezizomycotina</taxon>
        <taxon>Eurotiomycetes</taxon>
        <taxon>Eurotiomycetidae</taxon>
        <taxon>Eurotiales</taxon>
        <taxon>Aspergillaceae</taxon>
        <taxon>Aspergillus</taxon>
    </lineage>
</organism>
<feature type="domain" description="DUF1996" evidence="3">
    <location>
        <begin position="36"/>
        <end position="281"/>
    </location>
</feature>
<gene>
    <name evidence="4" type="ORF">BO99DRAFT_324920</name>
</gene>
<proteinExistence type="predicted"/>
<feature type="chain" id="PRO_5015971742" description="DUF1996 domain-containing protein" evidence="2">
    <location>
        <begin position="21"/>
        <end position="468"/>
    </location>
</feature>
<evidence type="ECO:0000256" key="1">
    <source>
        <dbReference type="SAM" id="MobiDB-lite"/>
    </source>
</evidence>
<keyword evidence="2" id="KW-0732">Signal</keyword>
<dbReference type="AlphaFoldDB" id="A0A2V5HES2"/>
<dbReference type="OMA" id="ANCKDGI"/>
<feature type="compositionally biased region" description="Low complexity" evidence="1">
    <location>
        <begin position="431"/>
        <end position="444"/>
    </location>
</feature>
<dbReference type="Proteomes" id="UP000249829">
    <property type="component" value="Unassembled WGS sequence"/>
</dbReference>
<dbReference type="PANTHER" id="PTHR43662">
    <property type="match status" value="1"/>
</dbReference>
<feature type="region of interest" description="Disordered" evidence="1">
    <location>
        <begin position="425"/>
        <end position="450"/>
    </location>
</feature>